<reference evidence="2 3" key="1">
    <citation type="submission" date="2020-07" db="EMBL/GenBank/DDBJ databases">
        <title>Sequencing the genomes of 1000 actinobacteria strains.</title>
        <authorList>
            <person name="Klenk H.-P."/>
        </authorList>
    </citation>
    <scope>NUCLEOTIDE SEQUENCE [LARGE SCALE GENOMIC DNA]</scope>
    <source>
        <strain evidence="2 3">DSM 19970</strain>
    </source>
</reference>
<feature type="region of interest" description="Disordered" evidence="1">
    <location>
        <begin position="1"/>
        <end position="30"/>
    </location>
</feature>
<dbReference type="EMBL" id="JACBZO010000001">
    <property type="protein sequence ID" value="NYI41209.1"/>
    <property type="molecule type" value="Genomic_DNA"/>
</dbReference>
<comment type="caution">
    <text evidence="2">The sequence shown here is derived from an EMBL/GenBank/DDBJ whole genome shotgun (WGS) entry which is preliminary data.</text>
</comment>
<proteinExistence type="predicted"/>
<name>A0A7Y9Z9E6_9MICO</name>
<keyword evidence="3" id="KW-1185">Reference proteome</keyword>
<dbReference type="AlphaFoldDB" id="A0A7Y9Z9E6"/>
<dbReference type="RefSeq" id="WP_062075015.1">
    <property type="nucleotide sequence ID" value="NZ_BBRC01000005.1"/>
</dbReference>
<evidence type="ECO:0000313" key="2">
    <source>
        <dbReference type="EMBL" id="NYI41209.1"/>
    </source>
</evidence>
<evidence type="ECO:0000313" key="3">
    <source>
        <dbReference type="Proteomes" id="UP000547973"/>
    </source>
</evidence>
<protein>
    <submittedName>
        <fullName evidence="2">Uncharacterized protein</fullName>
    </submittedName>
</protein>
<gene>
    <name evidence="2" type="ORF">BKA03_001328</name>
</gene>
<evidence type="ECO:0000256" key="1">
    <source>
        <dbReference type="SAM" id="MobiDB-lite"/>
    </source>
</evidence>
<dbReference type="Proteomes" id="UP000547973">
    <property type="component" value="Unassembled WGS sequence"/>
</dbReference>
<sequence length="152" mass="16895">MPTTARWSTHPRRYVSATTGPIPPAHSADAPRPTAITAECGLVHTSSTSTDCQTFSVREFLILEDGKRVILREGLEFTIGSPRADIREGLCADALITAIRNVVLPEVSAADPERPWDCLVQLSRRRRVQTCADELAQLPYEVKLTDEVLRWL</sequence>
<organism evidence="2 3">
    <name type="scientific">Demequina lutea</name>
    <dbReference type="NCBI Taxonomy" id="431489"/>
    <lineage>
        <taxon>Bacteria</taxon>
        <taxon>Bacillati</taxon>
        <taxon>Actinomycetota</taxon>
        <taxon>Actinomycetes</taxon>
        <taxon>Micrococcales</taxon>
        <taxon>Demequinaceae</taxon>
        <taxon>Demequina</taxon>
    </lineage>
</organism>
<dbReference type="OrthoDB" id="4966101at2"/>
<accession>A0A7Y9Z9E6</accession>